<evidence type="ECO:0000259" key="5">
    <source>
        <dbReference type="Pfam" id="PF21366"/>
    </source>
</evidence>
<gene>
    <name evidence="7" type="ORF">HHK36_023888</name>
</gene>
<evidence type="ECO:0000256" key="1">
    <source>
        <dbReference type="ARBA" id="ARBA00006043"/>
    </source>
</evidence>
<dbReference type="EMBL" id="JABCRI010000017">
    <property type="protein sequence ID" value="KAF8391582.1"/>
    <property type="molecule type" value="Genomic_DNA"/>
</dbReference>
<dbReference type="Pfam" id="PF03152">
    <property type="entry name" value="UFD1_N1"/>
    <property type="match status" value="1"/>
</dbReference>
<dbReference type="InterPro" id="IPR004854">
    <property type="entry name" value="Ufd1-like"/>
</dbReference>
<accession>A0A834YT92</accession>
<feature type="domain" description="Ubiquitin fusion degradation protein UFD1 N-terminal subdomain 2" evidence="6">
    <location>
        <begin position="185"/>
        <end position="260"/>
    </location>
</feature>
<dbReference type="OMA" id="ACTIARS"/>
<feature type="domain" description="Ubiquitin fusion degradation protein UFD1 N-terminal subdomain 1" evidence="4">
    <location>
        <begin position="88"/>
        <end position="184"/>
    </location>
</feature>
<reference evidence="7 8" key="1">
    <citation type="submission" date="2020-04" db="EMBL/GenBank/DDBJ databases">
        <title>Plant Genome Project.</title>
        <authorList>
            <person name="Zhang R.-G."/>
        </authorList>
    </citation>
    <scope>NUCLEOTIDE SEQUENCE [LARGE SCALE GENOMIC DNA]</scope>
    <source>
        <strain evidence="7">YNK0</strain>
        <tissue evidence="7">Leaf</tissue>
    </source>
</reference>
<dbReference type="GO" id="GO:0036503">
    <property type="term" value="P:ERAD pathway"/>
    <property type="evidence" value="ECO:0007669"/>
    <property type="project" value="TreeGrafter"/>
</dbReference>
<dbReference type="AlphaFoldDB" id="A0A834YT92"/>
<dbReference type="GO" id="GO:0031593">
    <property type="term" value="F:polyubiquitin modification-dependent protein binding"/>
    <property type="evidence" value="ECO:0007669"/>
    <property type="project" value="TreeGrafter"/>
</dbReference>
<name>A0A834YT92_TETSI</name>
<dbReference type="PANTHER" id="PTHR12555:SF27">
    <property type="entry name" value="UBIQUITIN FUSION DEGRADATION UFD1 FAMILY PROTEIN"/>
    <property type="match status" value="1"/>
</dbReference>
<evidence type="ECO:0000259" key="4">
    <source>
        <dbReference type="Pfam" id="PF03152"/>
    </source>
</evidence>
<dbReference type="Proteomes" id="UP000655225">
    <property type="component" value="Unassembled WGS sequence"/>
</dbReference>
<dbReference type="OrthoDB" id="422728at2759"/>
<dbReference type="InterPro" id="IPR013083">
    <property type="entry name" value="Znf_RING/FYVE/PHD"/>
</dbReference>
<dbReference type="Gene3D" id="2.40.40.50">
    <property type="entry name" value="Ubiquitin fusion degradation protein UFD1, N-terminal domain"/>
    <property type="match status" value="1"/>
</dbReference>
<dbReference type="PANTHER" id="PTHR12555">
    <property type="entry name" value="UBIQUITIN FUSION DEGRADATON PROTEIN 1"/>
    <property type="match status" value="1"/>
</dbReference>
<organism evidence="7 8">
    <name type="scientific">Tetracentron sinense</name>
    <name type="common">Spur-leaf</name>
    <dbReference type="NCBI Taxonomy" id="13715"/>
    <lineage>
        <taxon>Eukaryota</taxon>
        <taxon>Viridiplantae</taxon>
        <taxon>Streptophyta</taxon>
        <taxon>Embryophyta</taxon>
        <taxon>Tracheophyta</taxon>
        <taxon>Spermatophyta</taxon>
        <taxon>Magnoliopsida</taxon>
        <taxon>Trochodendrales</taxon>
        <taxon>Trochodendraceae</taxon>
        <taxon>Tetracentron</taxon>
    </lineage>
</organism>
<protein>
    <submittedName>
        <fullName evidence="7">Uncharacterized protein</fullName>
    </submittedName>
</protein>
<dbReference type="Pfam" id="PF23580">
    <property type="entry name" value="Znf_XAF1_N"/>
    <property type="match status" value="1"/>
</dbReference>
<dbReference type="Pfam" id="PF21366">
    <property type="entry name" value="TRAFD1-XIAF1_ZnF"/>
    <property type="match status" value="1"/>
</dbReference>
<dbReference type="Gene3D" id="3.30.40.10">
    <property type="entry name" value="Zinc/RING finger domain, C3HC4 (zinc finger)"/>
    <property type="match status" value="2"/>
</dbReference>
<evidence type="ECO:0000256" key="2">
    <source>
        <dbReference type="ARBA" id="ARBA00022786"/>
    </source>
</evidence>
<dbReference type="Pfam" id="PF24842">
    <property type="entry name" value="UFD1_N2"/>
    <property type="match status" value="1"/>
</dbReference>
<feature type="region of interest" description="Disordered" evidence="3">
    <location>
        <begin position="1"/>
        <end position="21"/>
    </location>
</feature>
<dbReference type="Gene3D" id="3.10.330.10">
    <property type="match status" value="1"/>
</dbReference>
<dbReference type="InterPro" id="IPR049439">
    <property type="entry name" value="TRAFD1-XIAF1_Znf"/>
</dbReference>
<dbReference type="GO" id="GO:0034098">
    <property type="term" value="C:VCP-NPL4-UFD1 AAA ATPase complex"/>
    <property type="evidence" value="ECO:0007669"/>
    <property type="project" value="TreeGrafter"/>
</dbReference>
<evidence type="ECO:0000313" key="7">
    <source>
        <dbReference type="EMBL" id="KAF8391582.1"/>
    </source>
</evidence>
<sequence length="570" mass="63448">MDFELRAAREKLEREQKERKDKARLRLDRERKAKQVAILQREAIESAQRIRRIDAAEAQLKANQQMEESLFAGKGVMFYRILEAIPYQGYGDKIKLPTSCFTELSDQGALDKGPMYFQLSKVHQEGPPDANCTGQQSSRTTHSGVLEFTATEGSVELPPHVWTNLFSTDAPKSPLIEVRYVWLPKGTYAKLQPDGMGFSDVPNHKAVLETSLRQHATLSQGDVVTVHHGNLFYKLRVLELKPSCSVSVLETDVEVDIMGPDSSSERTDQRVLIPLLLGKTESGMVEEEKYIYYKFSIDDDIGGKLASGDVSIEVKVETETGGGDSDLYVSRYPIIFPTQHQHEWSSHDVGSKVLILSPKDQNMGAGTYSVGVFGFKGTTKYQISVGVQDNTNRKVGEQGMSSSSMVDANSVECRNCRHYIPSRTIALHEAYCGRHNVICQHAGCGVVLRREEAANHVHCGKCARAFQQGEMEKHMKVFHQPLHCPCGVILEKEAMVQHQSSICLLRLITCRFCGDMVQAGSSATDVRDRLRGLSEHESVCGSRTAPCDSCGRSVMLKEMDIHGIAVHQKN</sequence>
<comment type="similarity">
    <text evidence="1">Belongs to the UFD1 family.</text>
</comment>
<dbReference type="Gene3D" id="2.60.120.380">
    <property type="match status" value="1"/>
</dbReference>
<keyword evidence="8" id="KW-1185">Reference proteome</keyword>
<dbReference type="InterPro" id="IPR055418">
    <property type="entry name" value="UFD1_N2"/>
</dbReference>
<dbReference type="InterPro" id="IPR055417">
    <property type="entry name" value="UFD1_N1"/>
</dbReference>
<evidence type="ECO:0000256" key="3">
    <source>
        <dbReference type="SAM" id="MobiDB-lite"/>
    </source>
</evidence>
<evidence type="ECO:0000313" key="8">
    <source>
        <dbReference type="Proteomes" id="UP000655225"/>
    </source>
</evidence>
<comment type="caution">
    <text evidence="7">The sequence shown here is derived from an EMBL/GenBank/DDBJ whole genome shotgun (WGS) entry which is preliminary data.</text>
</comment>
<keyword evidence="2" id="KW-0833">Ubl conjugation pathway</keyword>
<dbReference type="GO" id="GO:0006511">
    <property type="term" value="P:ubiquitin-dependent protein catabolic process"/>
    <property type="evidence" value="ECO:0007669"/>
    <property type="project" value="InterPro"/>
</dbReference>
<feature type="domain" description="TRAFD1/XAF1 zinc finger" evidence="5">
    <location>
        <begin position="533"/>
        <end position="563"/>
    </location>
</feature>
<dbReference type="SUPFAM" id="SSF49599">
    <property type="entry name" value="TRAF domain-like"/>
    <property type="match status" value="1"/>
</dbReference>
<dbReference type="InterPro" id="IPR042299">
    <property type="entry name" value="Ufd1-like_Nn"/>
</dbReference>
<evidence type="ECO:0000259" key="6">
    <source>
        <dbReference type="Pfam" id="PF24842"/>
    </source>
</evidence>
<proteinExistence type="inferred from homology"/>